<dbReference type="Proteomes" id="UP001314205">
    <property type="component" value="Unassembled WGS sequence"/>
</dbReference>
<keyword evidence="4" id="KW-1185">Reference proteome</keyword>
<comment type="caution">
    <text evidence="3">The sequence shown here is derived from an EMBL/GenBank/DDBJ whole genome shotgun (WGS) entry which is preliminary data.</text>
</comment>
<name>A0AAV1KDY9_9NEOP</name>
<feature type="domain" description="ATPase dynein-related AAA" evidence="2">
    <location>
        <begin position="108"/>
        <end position="213"/>
    </location>
</feature>
<dbReference type="AlphaFoldDB" id="A0AAV1KDY9"/>
<sequence>MILSSVFIIFLNGFVMLTLAEPPSSDNGQQWLTAQCGEVPVVINLSEHKSQESSLNNFKANNNVSNASSTNDKTNISGIEVPEIIFSDLPQYKKVLELLLQDIQRGNHLLLVANRGIENKIIADRLLQHLNRPTEYIQLDRDTTIQSLTEQPTDKNGTVINEDLPLLKAVKYGYVLVVNEVDKAPTTVTSSLNILMENGKMILNDGRRMIPKDILSSSEGESAGFIPVHEDFRMIVMAGQTGFPFLEKDSTLLDVQGRDVHRGSALPTPKNRLRRRRFVASSRNGEIGVTVKAVGSSPKVTTVVMGSQGTGPHTATAVASGTAVATATAITYGRGSSTATATASGSSRATATAHSYDAGVATATVTTSDSSVGDATADAYNTGGATATLTCTGSSNAGALARAQDSGVATATATTSATASLNVRAIASGNEVVTDTKTRP</sequence>
<dbReference type="GO" id="GO:0005737">
    <property type="term" value="C:cytoplasm"/>
    <property type="evidence" value="ECO:0007669"/>
    <property type="project" value="TreeGrafter"/>
</dbReference>
<accession>A0AAV1KDY9</accession>
<dbReference type="Pfam" id="PF07728">
    <property type="entry name" value="AAA_5"/>
    <property type="match status" value="1"/>
</dbReference>
<feature type="chain" id="PRO_5043595096" description="ATPase dynein-related AAA domain-containing protein" evidence="1">
    <location>
        <begin position="21"/>
        <end position="440"/>
    </location>
</feature>
<dbReference type="PANTHER" id="PTHR21610">
    <property type="entry name" value="VON WILLEBRAND FACTOR A DOMAIN-CONTAINING PROTEIN 8"/>
    <property type="match status" value="1"/>
</dbReference>
<dbReference type="InterPro" id="IPR039891">
    <property type="entry name" value="VWA8"/>
</dbReference>
<keyword evidence="1" id="KW-0732">Signal</keyword>
<dbReference type="Gene3D" id="3.40.50.300">
    <property type="entry name" value="P-loop containing nucleotide triphosphate hydrolases"/>
    <property type="match status" value="1"/>
</dbReference>
<dbReference type="GO" id="GO:0005524">
    <property type="term" value="F:ATP binding"/>
    <property type="evidence" value="ECO:0007669"/>
    <property type="project" value="InterPro"/>
</dbReference>
<protein>
    <recommendedName>
        <fullName evidence="2">ATPase dynein-related AAA domain-containing protein</fullName>
    </recommendedName>
</protein>
<dbReference type="GO" id="GO:0016887">
    <property type="term" value="F:ATP hydrolysis activity"/>
    <property type="evidence" value="ECO:0007669"/>
    <property type="project" value="InterPro"/>
</dbReference>
<dbReference type="SUPFAM" id="SSF52540">
    <property type="entry name" value="P-loop containing nucleoside triphosphate hydrolases"/>
    <property type="match status" value="1"/>
</dbReference>
<proteinExistence type="predicted"/>
<dbReference type="EMBL" id="CAVLGL010000013">
    <property type="protein sequence ID" value="CAK1580555.1"/>
    <property type="molecule type" value="Genomic_DNA"/>
</dbReference>
<evidence type="ECO:0000256" key="1">
    <source>
        <dbReference type="SAM" id="SignalP"/>
    </source>
</evidence>
<evidence type="ECO:0000259" key="2">
    <source>
        <dbReference type="Pfam" id="PF07728"/>
    </source>
</evidence>
<gene>
    <name evidence="3" type="ORF">PARMNEM_LOCUS2337</name>
</gene>
<evidence type="ECO:0000313" key="4">
    <source>
        <dbReference type="Proteomes" id="UP001314205"/>
    </source>
</evidence>
<dbReference type="PANTHER" id="PTHR21610:SF9">
    <property type="entry name" value="VON WILLEBRAND FACTOR A DOMAIN-CONTAINING PROTEIN 8"/>
    <property type="match status" value="1"/>
</dbReference>
<dbReference type="InterPro" id="IPR027417">
    <property type="entry name" value="P-loop_NTPase"/>
</dbReference>
<dbReference type="InterPro" id="IPR011704">
    <property type="entry name" value="ATPase_dyneun-rel_AAA"/>
</dbReference>
<evidence type="ECO:0000313" key="3">
    <source>
        <dbReference type="EMBL" id="CAK1580555.1"/>
    </source>
</evidence>
<feature type="signal peptide" evidence="1">
    <location>
        <begin position="1"/>
        <end position="20"/>
    </location>
</feature>
<reference evidence="3 4" key="1">
    <citation type="submission" date="2023-11" db="EMBL/GenBank/DDBJ databases">
        <authorList>
            <person name="Hedman E."/>
            <person name="Englund M."/>
            <person name="Stromberg M."/>
            <person name="Nyberg Akerstrom W."/>
            <person name="Nylinder S."/>
            <person name="Jareborg N."/>
            <person name="Kallberg Y."/>
            <person name="Kronander E."/>
        </authorList>
    </citation>
    <scope>NUCLEOTIDE SEQUENCE [LARGE SCALE GENOMIC DNA]</scope>
</reference>
<organism evidence="3 4">
    <name type="scientific">Parnassius mnemosyne</name>
    <name type="common">clouded apollo</name>
    <dbReference type="NCBI Taxonomy" id="213953"/>
    <lineage>
        <taxon>Eukaryota</taxon>
        <taxon>Metazoa</taxon>
        <taxon>Ecdysozoa</taxon>
        <taxon>Arthropoda</taxon>
        <taxon>Hexapoda</taxon>
        <taxon>Insecta</taxon>
        <taxon>Pterygota</taxon>
        <taxon>Neoptera</taxon>
        <taxon>Endopterygota</taxon>
        <taxon>Lepidoptera</taxon>
        <taxon>Glossata</taxon>
        <taxon>Ditrysia</taxon>
        <taxon>Papilionoidea</taxon>
        <taxon>Papilionidae</taxon>
        <taxon>Parnassiinae</taxon>
        <taxon>Parnassini</taxon>
        <taxon>Parnassius</taxon>
        <taxon>Driopa</taxon>
    </lineage>
</organism>